<evidence type="ECO:0000313" key="6">
    <source>
        <dbReference type="EMBL" id="DAD25430.1"/>
    </source>
</evidence>
<comment type="caution">
    <text evidence="6">The sequence shown here is derived from an EMBL/GenBank/DDBJ whole genome shotgun (WGS) entry which is preliminary data.</text>
</comment>
<accession>A0A822XYH8</accession>
<evidence type="ECO:0000256" key="2">
    <source>
        <dbReference type="ARBA" id="ARBA00007192"/>
    </source>
</evidence>
<evidence type="ECO:0000313" key="7">
    <source>
        <dbReference type="Proteomes" id="UP000607653"/>
    </source>
</evidence>
<comment type="similarity">
    <text evidence="2">Belongs to the ARPC2 family.</text>
</comment>
<dbReference type="InterPro" id="IPR034666">
    <property type="entry name" value="ARPC2/4"/>
</dbReference>
<dbReference type="GO" id="GO:0003779">
    <property type="term" value="F:actin binding"/>
    <property type="evidence" value="ECO:0007669"/>
    <property type="project" value="UniProtKB-KW"/>
</dbReference>
<comment type="subcellular location">
    <subcellularLocation>
        <location evidence="1">Cytoplasm</location>
        <location evidence="1">Cytoskeleton</location>
    </subcellularLocation>
</comment>
<dbReference type="PANTHER" id="PTHR12058:SF0">
    <property type="entry name" value="ACTIN-RELATED PROTEIN 2_3 COMPLEX SUBUNIT 2"/>
    <property type="match status" value="1"/>
</dbReference>
<keyword evidence="4" id="KW-0009">Actin-binding</keyword>
<evidence type="ECO:0000256" key="4">
    <source>
        <dbReference type="ARBA" id="ARBA00023203"/>
    </source>
</evidence>
<dbReference type="AlphaFoldDB" id="A0A822XYH8"/>
<keyword evidence="5" id="KW-0206">Cytoskeleton</keyword>
<evidence type="ECO:0008006" key="8">
    <source>
        <dbReference type="Google" id="ProtNLM"/>
    </source>
</evidence>
<protein>
    <recommendedName>
        <fullName evidence="8">Arp2/3 complex 34 kDa subunit</fullName>
    </recommendedName>
</protein>
<keyword evidence="3" id="KW-0963">Cytoplasm</keyword>
<evidence type="ECO:0000256" key="1">
    <source>
        <dbReference type="ARBA" id="ARBA00004245"/>
    </source>
</evidence>
<reference evidence="6 7" key="1">
    <citation type="journal article" date="2020" name="Mol. Biol. Evol.">
        <title>Distinct Expression and Methylation Patterns for Genes with Different Fates following a Single Whole-Genome Duplication in Flowering Plants.</title>
        <authorList>
            <person name="Shi T."/>
            <person name="Rahmani R.S."/>
            <person name="Gugger P.F."/>
            <person name="Wang M."/>
            <person name="Li H."/>
            <person name="Zhang Y."/>
            <person name="Li Z."/>
            <person name="Wang Q."/>
            <person name="Van de Peer Y."/>
            <person name="Marchal K."/>
            <person name="Chen J."/>
        </authorList>
    </citation>
    <scope>NUCLEOTIDE SEQUENCE [LARGE SCALE GENOMIC DNA]</scope>
    <source>
        <tissue evidence="6">Leaf</tissue>
    </source>
</reference>
<name>A0A822XYH8_NELNU</name>
<dbReference type="PANTHER" id="PTHR12058">
    <property type="entry name" value="ARP2/3 COMPLEX 34 KDA SUBUNIT"/>
    <property type="match status" value="1"/>
</dbReference>
<dbReference type="GO" id="GO:0005885">
    <property type="term" value="C:Arp2/3 protein complex"/>
    <property type="evidence" value="ECO:0007669"/>
    <property type="project" value="InterPro"/>
</dbReference>
<dbReference type="GO" id="GO:0034314">
    <property type="term" value="P:Arp2/3 complex-mediated actin nucleation"/>
    <property type="evidence" value="ECO:0007669"/>
    <property type="project" value="InterPro"/>
</dbReference>
<dbReference type="GO" id="GO:0030041">
    <property type="term" value="P:actin filament polymerization"/>
    <property type="evidence" value="ECO:0007669"/>
    <property type="project" value="InterPro"/>
</dbReference>
<gene>
    <name evidence="6" type="ORF">HUJ06_026894</name>
</gene>
<organism evidence="6 7">
    <name type="scientific">Nelumbo nucifera</name>
    <name type="common">Sacred lotus</name>
    <dbReference type="NCBI Taxonomy" id="4432"/>
    <lineage>
        <taxon>Eukaryota</taxon>
        <taxon>Viridiplantae</taxon>
        <taxon>Streptophyta</taxon>
        <taxon>Embryophyta</taxon>
        <taxon>Tracheophyta</taxon>
        <taxon>Spermatophyta</taxon>
        <taxon>Magnoliopsida</taxon>
        <taxon>Proteales</taxon>
        <taxon>Nelumbonaceae</taxon>
        <taxon>Nelumbo</taxon>
    </lineage>
</organism>
<dbReference type="Gene3D" id="3.30.1460.20">
    <property type="match status" value="1"/>
</dbReference>
<dbReference type="Proteomes" id="UP000607653">
    <property type="component" value="Unassembled WGS sequence"/>
</dbReference>
<evidence type="ECO:0000256" key="3">
    <source>
        <dbReference type="ARBA" id="ARBA00022490"/>
    </source>
</evidence>
<proteinExistence type="inferred from homology"/>
<dbReference type="SUPFAM" id="SSF69645">
    <property type="entry name" value="Arp2/3 complex subunits"/>
    <property type="match status" value="1"/>
</dbReference>
<dbReference type="EMBL" id="DUZY01000001">
    <property type="protein sequence ID" value="DAD25430.1"/>
    <property type="molecule type" value="Genomic_DNA"/>
</dbReference>
<dbReference type="InterPro" id="IPR007188">
    <property type="entry name" value="ARPC2"/>
</dbReference>
<keyword evidence="7" id="KW-1185">Reference proteome</keyword>
<sequence>MSLPTPPPETVFFDGLPLGAIEAVKAAFGQLVQIHDPPKDGFNLTMKFNLSKLPPEEGLTSFFSKVIMNLLYISTWDLSIIHHHLQLSSSFLLACKSFFITRISFSYLDGPISCQNFV</sequence>
<evidence type="ECO:0000256" key="5">
    <source>
        <dbReference type="ARBA" id="ARBA00023212"/>
    </source>
</evidence>